<evidence type="ECO:0000313" key="1">
    <source>
        <dbReference type="EMBL" id="HIR38792.1"/>
    </source>
</evidence>
<organism evidence="1 2">
    <name type="scientific">Candidatus Coproplasma stercoripullorum</name>
    <dbReference type="NCBI Taxonomy" id="2840751"/>
    <lineage>
        <taxon>Bacteria</taxon>
        <taxon>Bacillati</taxon>
        <taxon>Bacillota</taxon>
        <taxon>Clostridia</taxon>
        <taxon>Eubacteriales</taxon>
        <taxon>Candidatus Coproplasma</taxon>
    </lineage>
</organism>
<dbReference type="EMBL" id="DVHB01000006">
    <property type="protein sequence ID" value="HIR38792.1"/>
    <property type="molecule type" value="Genomic_DNA"/>
</dbReference>
<comment type="caution">
    <text evidence="1">The sequence shown here is derived from an EMBL/GenBank/DDBJ whole genome shotgun (WGS) entry which is preliminary data.</text>
</comment>
<evidence type="ECO:0008006" key="3">
    <source>
        <dbReference type="Google" id="ProtNLM"/>
    </source>
</evidence>
<reference evidence="1" key="1">
    <citation type="submission" date="2020-10" db="EMBL/GenBank/DDBJ databases">
        <authorList>
            <person name="Gilroy R."/>
        </authorList>
    </citation>
    <scope>NUCLEOTIDE SEQUENCE</scope>
    <source>
        <strain evidence="1">ChiW25-3613</strain>
    </source>
</reference>
<name>A0A9D1DA51_9FIRM</name>
<gene>
    <name evidence="1" type="ORF">IAB90_00260</name>
</gene>
<reference evidence="1" key="2">
    <citation type="journal article" date="2021" name="PeerJ">
        <title>Extensive microbial diversity within the chicken gut microbiome revealed by metagenomics and culture.</title>
        <authorList>
            <person name="Gilroy R."/>
            <person name="Ravi A."/>
            <person name="Getino M."/>
            <person name="Pursley I."/>
            <person name="Horton D.L."/>
            <person name="Alikhan N.F."/>
            <person name="Baker D."/>
            <person name="Gharbi K."/>
            <person name="Hall N."/>
            <person name="Watson M."/>
            <person name="Adriaenssens E.M."/>
            <person name="Foster-Nyarko E."/>
            <person name="Jarju S."/>
            <person name="Secka A."/>
            <person name="Antonio M."/>
            <person name="Oren A."/>
            <person name="Chaudhuri R.R."/>
            <person name="La Ragione R."/>
            <person name="Hildebrand F."/>
            <person name="Pallen M.J."/>
        </authorList>
    </citation>
    <scope>NUCLEOTIDE SEQUENCE</scope>
    <source>
        <strain evidence="1">ChiW25-3613</strain>
    </source>
</reference>
<dbReference type="Gene3D" id="3.30.565.10">
    <property type="entry name" value="Histidine kinase-like ATPase, C-terminal domain"/>
    <property type="match status" value="1"/>
</dbReference>
<dbReference type="InterPro" id="IPR036890">
    <property type="entry name" value="HATPase_C_sf"/>
</dbReference>
<sequence length="127" mass="13908">MITFKVDNLKNMNDCLKPFLDFLLRSGVTDDDVFDSRLVSCELITNVIRHLGETASFEGAVNAENIVISVSSESTDGKKICAALPDVFAESGRGLYIVKAICCGNVESDGCSVKVYIKRHVKDEKKS</sequence>
<dbReference type="AlphaFoldDB" id="A0A9D1DA51"/>
<evidence type="ECO:0000313" key="2">
    <source>
        <dbReference type="Proteomes" id="UP000824179"/>
    </source>
</evidence>
<proteinExistence type="predicted"/>
<protein>
    <recommendedName>
        <fullName evidence="3">ATP-binding protein</fullName>
    </recommendedName>
</protein>
<accession>A0A9D1DA51</accession>
<dbReference type="Proteomes" id="UP000824179">
    <property type="component" value="Unassembled WGS sequence"/>
</dbReference>